<reference evidence="1" key="2">
    <citation type="submission" date="2022-01" db="EMBL/GenBank/DDBJ databases">
        <title>Collection of gut derived symbiotic bacterial strains cultured from healthy donors.</title>
        <authorList>
            <person name="Lin H."/>
            <person name="Kohout C."/>
            <person name="Waligurski E."/>
            <person name="Pamer E.G."/>
        </authorList>
    </citation>
    <scope>NUCLEOTIDE SEQUENCE</scope>
    <source>
        <strain evidence="1">DFI.6.72</strain>
    </source>
</reference>
<evidence type="ECO:0000313" key="2">
    <source>
        <dbReference type="EMBL" id="RGT87036.1"/>
    </source>
</evidence>
<gene>
    <name evidence="3" type="ORF">DWV70_21255</name>
    <name evidence="2" type="ORF">DWX04_20365</name>
    <name evidence="1" type="ORF">L0N01_19505</name>
</gene>
<dbReference type="EMBL" id="QSAI01000060">
    <property type="protein sequence ID" value="RGW43694.1"/>
    <property type="molecule type" value="Genomic_DNA"/>
</dbReference>
<accession>A0A412Q999</accession>
<dbReference type="EMBL" id="JAKNGO010000066">
    <property type="protein sequence ID" value="MCG4690771.1"/>
    <property type="molecule type" value="Genomic_DNA"/>
</dbReference>
<evidence type="ECO:0000313" key="1">
    <source>
        <dbReference type="EMBL" id="MCG4690771.1"/>
    </source>
</evidence>
<protein>
    <submittedName>
        <fullName evidence="2">Uncharacterized protein</fullName>
    </submittedName>
</protein>
<comment type="caution">
    <text evidence="2">The sequence shown here is derived from an EMBL/GenBank/DDBJ whole genome shotgun (WGS) entry which is preliminary data.</text>
</comment>
<evidence type="ECO:0000313" key="3">
    <source>
        <dbReference type="EMBL" id="RGW43694.1"/>
    </source>
</evidence>
<name>A0A412Q999_PHOVU</name>
<dbReference type="RefSeq" id="WP_038609475.1">
    <property type="nucleotide sequence ID" value="NZ_CAJTAS010000058.1"/>
</dbReference>
<evidence type="ECO:0000313" key="5">
    <source>
        <dbReference type="Proteomes" id="UP000285469"/>
    </source>
</evidence>
<dbReference type="Proteomes" id="UP000283833">
    <property type="component" value="Unassembled WGS sequence"/>
</dbReference>
<reference evidence="4 5" key="1">
    <citation type="submission" date="2018-08" db="EMBL/GenBank/DDBJ databases">
        <title>A genome reference for cultivated species of the human gut microbiota.</title>
        <authorList>
            <person name="Zou Y."/>
            <person name="Xue W."/>
            <person name="Luo G."/>
        </authorList>
    </citation>
    <scope>NUCLEOTIDE SEQUENCE [LARGE SCALE GENOMIC DNA]</scope>
    <source>
        <strain evidence="3 5">AF12-25</strain>
        <strain evidence="2 4">AF18-14</strain>
    </source>
</reference>
<organism evidence="2 4">
    <name type="scientific">Phocaeicola vulgatus</name>
    <name type="common">Bacteroides vulgatus</name>
    <dbReference type="NCBI Taxonomy" id="821"/>
    <lineage>
        <taxon>Bacteria</taxon>
        <taxon>Pseudomonadati</taxon>
        <taxon>Bacteroidota</taxon>
        <taxon>Bacteroidia</taxon>
        <taxon>Bacteroidales</taxon>
        <taxon>Bacteroidaceae</taxon>
        <taxon>Phocaeicola</taxon>
    </lineage>
</organism>
<dbReference type="AlphaFoldDB" id="A0A412Q999"/>
<dbReference type="EMBL" id="QRXI01000040">
    <property type="protein sequence ID" value="RGT87036.1"/>
    <property type="molecule type" value="Genomic_DNA"/>
</dbReference>
<proteinExistence type="predicted"/>
<dbReference type="Proteomes" id="UP001200843">
    <property type="component" value="Unassembled WGS sequence"/>
</dbReference>
<sequence>MRNELLYVGANNKLVDMDDSTNITLKYKNNIFTDIGKIVSNTSYTIKLPNTVRNQSAFLHADLPSCQYSVASFYLDARYIRNGVEIIKGAKIYLIGTSDVFETALIWGNATQFSSIANEEKKLQDLKERWHYESQGNDPFPDYYIEWNSGKNVSQYDSHGDFFFPKVNYNIRSADKDLPYHPAVKATWILEHISLDNDVIFIFPSEQQAVLNKLFIPLLTRNDGLEFSQKNELWLNAKYYLNQGTGPIELYFENKEYSSYYGTVNKSSLSEGTFISGIKTKGNSIKLNASGKVSIHTLTSFYPSNAAMIAYYIENGENNEIFNIGYTDIISNGGNSYNITFEFEGVESDSVNKGTDIRFGFTNIGFIADVSNGVDGIINLRMENSLVSPKQPDESILNGNGHYPIIPNLPDMTQLDFIKAISTMLGVFAYPIEGTNIIRFMSVDDIIKKKEQAYNWTRRVIASYMANKPKEMKFTIDGFAQRNILKYKDDDTVKGNYSGEITCLISSLEKSREMAELKFAGCDMRGITAFIRLYKYDGEGKAELQKVQPRILLEENNGGLSNGTFTQLSFTDIIKRFYTSFQNAVYTPKIIKEKIEITEKDLRDLDMTTPAYLAQYGKYYAILSVTAENTGIANVELLQLDI</sequence>
<dbReference type="Proteomes" id="UP000285469">
    <property type="component" value="Unassembled WGS sequence"/>
</dbReference>
<evidence type="ECO:0000313" key="4">
    <source>
        <dbReference type="Proteomes" id="UP000283833"/>
    </source>
</evidence>